<proteinExistence type="predicted"/>
<name>A0ABV4ZG43_9ACTN</name>
<reference evidence="2 3" key="1">
    <citation type="submission" date="2024-09" db="EMBL/GenBank/DDBJ databases">
        <title>Draft genome sequence of multifaceted antimicrobials producing Streptomyces sp. strain FH1.</title>
        <authorList>
            <person name="Hassan F."/>
            <person name="Ali H."/>
            <person name="Hassan N."/>
            <person name="Nawaz A."/>
        </authorList>
    </citation>
    <scope>NUCLEOTIDE SEQUENCE [LARGE SCALE GENOMIC DNA]</scope>
    <source>
        <strain evidence="2 3">FH1</strain>
    </source>
</reference>
<feature type="compositionally biased region" description="Gly residues" evidence="1">
    <location>
        <begin position="199"/>
        <end position="208"/>
    </location>
</feature>
<sequence>MSVDPSAIPNFGGQPEKPENKTPGQGGARKPAGPIMPNQDLIKQLLERMKLKYVTDKEGDLVAPWEKFRTYFMFRGEKQQRILSVRTFYDRPHTIEEKGRLLETIDEWNRRTLWPKVYTHTNDDGTVRLIGEAQMLIGLGVAPDHFVNTAVSWIRAAIEFDKWLVETLGLEKDAESGGDEGGNGTNGGTDGDGTDGEGEGGTSGGATS</sequence>
<comment type="caution">
    <text evidence="2">The sequence shown here is derived from an EMBL/GenBank/DDBJ whole genome shotgun (WGS) entry which is preliminary data.</text>
</comment>
<feature type="compositionally biased region" description="Gly residues" evidence="1">
    <location>
        <begin position="179"/>
        <end position="191"/>
    </location>
</feature>
<evidence type="ECO:0000256" key="1">
    <source>
        <dbReference type="SAM" id="MobiDB-lite"/>
    </source>
</evidence>
<dbReference type="InterPro" id="IPR019660">
    <property type="entry name" value="Put_sensory_transdc_reg_YbjN"/>
</dbReference>
<keyword evidence="3" id="KW-1185">Reference proteome</keyword>
<evidence type="ECO:0000313" key="2">
    <source>
        <dbReference type="EMBL" id="MFB4193080.1"/>
    </source>
</evidence>
<dbReference type="RefSeq" id="WP_375061129.1">
    <property type="nucleotide sequence ID" value="NZ_JBHGBT010000001.1"/>
</dbReference>
<organism evidence="2 3">
    <name type="scientific">Streptomyces carpaticus</name>
    <dbReference type="NCBI Taxonomy" id="285558"/>
    <lineage>
        <taxon>Bacteria</taxon>
        <taxon>Bacillati</taxon>
        <taxon>Actinomycetota</taxon>
        <taxon>Actinomycetes</taxon>
        <taxon>Kitasatosporales</taxon>
        <taxon>Streptomycetaceae</taxon>
        <taxon>Streptomyces</taxon>
    </lineage>
</organism>
<dbReference type="EMBL" id="JBHGBT010000001">
    <property type="protein sequence ID" value="MFB4193080.1"/>
    <property type="molecule type" value="Genomic_DNA"/>
</dbReference>
<accession>A0ABV4ZG43</accession>
<gene>
    <name evidence="2" type="ORF">ACE11A_01685</name>
</gene>
<feature type="region of interest" description="Disordered" evidence="1">
    <location>
        <begin position="1"/>
        <end position="36"/>
    </location>
</feature>
<protein>
    <submittedName>
        <fullName evidence="2">YbjN domain-containing protein</fullName>
    </submittedName>
</protein>
<dbReference type="Pfam" id="PF10722">
    <property type="entry name" value="YbjN"/>
    <property type="match status" value="1"/>
</dbReference>
<dbReference type="Proteomes" id="UP001577267">
    <property type="component" value="Unassembled WGS sequence"/>
</dbReference>
<feature type="region of interest" description="Disordered" evidence="1">
    <location>
        <begin position="172"/>
        <end position="208"/>
    </location>
</feature>
<evidence type="ECO:0000313" key="3">
    <source>
        <dbReference type="Proteomes" id="UP001577267"/>
    </source>
</evidence>